<dbReference type="SUPFAM" id="SSF52540">
    <property type="entry name" value="P-loop containing nucleoside triphosphate hydrolases"/>
    <property type="match status" value="1"/>
</dbReference>
<gene>
    <name evidence="3" type="ORF">UFOVP317_43</name>
</gene>
<feature type="domain" description="NrS-1 polymerase-like helicase" evidence="2">
    <location>
        <begin position="521"/>
        <end position="630"/>
    </location>
</feature>
<evidence type="ECO:0000259" key="1">
    <source>
        <dbReference type="Pfam" id="PF08707"/>
    </source>
</evidence>
<reference evidence="3" key="1">
    <citation type="submission" date="2020-04" db="EMBL/GenBank/DDBJ databases">
        <authorList>
            <person name="Chiriac C."/>
            <person name="Salcher M."/>
            <person name="Ghai R."/>
            <person name="Kavagutti S V."/>
        </authorList>
    </citation>
    <scope>NUCLEOTIDE SEQUENCE</scope>
</reference>
<dbReference type="Pfam" id="PF08707">
    <property type="entry name" value="PriCT_2"/>
    <property type="match status" value="1"/>
</dbReference>
<evidence type="ECO:0000259" key="2">
    <source>
        <dbReference type="Pfam" id="PF19263"/>
    </source>
</evidence>
<dbReference type="GO" id="GO:0016817">
    <property type="term" value="F:hydrolase activity, acting on acid anhydrides"/>
    <property type="evidence" value="ECO:0007669"/>
    <property type="project" value="InterPro"/>
</dbReference>
<dbReference type="InterPro" id="IPR027417">
    <property type="entry name" value="P-loop_NTPase"/>
</dbReference>
<name>A0A6J5LWR3_9CAUD</name>
<dbReference type="InterPro" id="IPR045455">
    <property type="entry name" value="NrS-1_pol-like_helicase"/>
</dbReference>
<dbReference type="InterPro" id="IPR014819">
    <property type="entry name" value="PriCT_2"/>
</dbReference>
<protein>
    <submittedName>
        <fullName evidence="3">Primase, C-terminal 2</fullName>
    </submittedName>
</protein>
<dbReference type="EMBL" id="LR796339">
    <property type="protein sequence ID" value="CAB4137517.1"/>
    <property type="molecule type" value="Genomic_DNA"/>
</dbReference>
<feature type="domain" description="Primase C-terminal 2" evidence="1">
    <location>
        <begin position="200"/>
        <end position="273"/>
    </location>
</feature>
<accession>A0A6J5LWR3</accession>
<evidence type="ECO:0000313" key="3">
    <source>
        <dbReference type="EMBL" id="CAB4137517.1"/>
    </source>
</evidence>
<proteinExistence type="predicted"/>
<sequence length="814" mass="92241">MKYKIAIGTDPGTVETKLLEWDTIAQRLTKHEASITKSGRYFVGGAFSAPERTEANLLCRSMLTLDLDKAEMTIDEIELALSLNIDCAFVAYSTFSHTPEQPKIRVVVPLSRDVTPDEYREVSRRFADRLDLTLDPCSFTPNQPMYLPRCVDISQAWTMREDGEPFEVPSDIKPKAIDADDLEAAVNSQPLDISDDEIDAYLAAYDPDVLEYDQWLTVGAALHHQFGGDEAAGYQRWLQWSQRSHKHDPKDMLKKWRSFGRGSRRATFASVIYQVKQSGSAISTIGDDEDAAADPVEAAAFEKLAEDASAVASLADYDAFKARLQRMSLDVLPLDKRSMLAQEIYTAWGKEGGLTKTDIKRELKPVKKPSGLNKRSLPDWLDGWVYVEKTCEFYSKHLHYGIKREAFDAKFSREVECVIAEMPASRLALNEYGIDTVVDLMFWPGAGETFEFEGKQMLNSYRRSGVVPCDEIDEDGQTVVDMFLNHVRFTLADENEQRLLIDFLAWVTQHPGQKINWALLLQGAQGVGKSYFSVVMGYILGDMVRNVEPAALSGRFTGWAHGSTLLFVEEIRVVGENRYEIIDRLKPFISNATIQIEEKGRDHRTVPNFSSYMLFTNYKDALPLGAGDRRYAPLFSRVQSETQLFAELGGMDAAADYFTRLFDESERRTDALARFLLDWEISPTFNAKGRAPHTRARDEMMALAVSPERSTVEDMIDKHQCAVVSERVLDLTWLNKLCEAEGDTLPKTRAIHAILLELGYQQVDERRVKISKHEARGYHYVWRKDCNDDEAKQIVKGFFDGGKVDQDDPNWVPF</sequence>
<organism evidence="3">
    <name type="scientific">uncultured Caudovirales phage</name>
    <dbReference type="NCBI Taxonomy" id="2100421"/>
    <lineage>
        <taxon>Viruses</taxon>
        <taxon>Duplodnaviria</taxon>
        <taxon>Heunggongvirae</taxon>
        <taxon>Uroviricota</taxon>
        <taxon>Caudoviricetes</taxon>
        <taxon>Peduoviridae</taxon>
        <taxon>Maltschvirus</taxon>
        <taxon>Maltschvirus maltsch</taxon>
    </lineage>
</organism>
<dbReference type="Pfam" id="PF19263">
    <property type="entry name" value="DUF5906"/>
    <property type="match status" value="1"/>
</dbReference>